<evidence type="ECO:0000313" key="1">
    <source>
        <dbReference type="EMBL" id="RCJ08339.1"/>
    </source>
</evidence>
<sequence length="72" mass="8016">MSRWSQRLVFGGVHGAHKAGEALLDGRALAIWRRALWRGHHKRGWDGWAVEMIRAGCAEPALVGPWTMGAQQ</sequence>
<reference evidence="1 2" key="1">
    <citation type="submission" date="2018-04" db="EMBL/GenBank/DDBJ databases">
        <title>Cupriavidus necator CR12 genome sequencing and assembly.</title>
        <authorList>
            <person name="Ben Fekih I."/>
            <person name="Mazhar H.S."/>
            <person name="Bello S.K."/>
            <person name="Rensing C."/>
        </authorList>
    </citation>
    <scope>NUCLEOTIDE SEQUENCE [LARGE SCALE GENOMIC DNA]</scope>
    <source>
        <strain evidence="1 2">CR12</strain>
    </source>
</reference>
<gene>
    <name evidence="1" type="ORF">DDK22_11260</name>
</gene>
<dbReference type="AlphaFoldDB" id="A0A367PKA7"/>
<comment type="caution">
    <text evidence="1">The sequence shown here is derived from an EMBL/GenBank/DDBJ whole genome shotgun (WGS) entry which is preliminary data.</text>
</comment>
<name>A0A367PKA7_CUPNE</name>
<dbReference type="EMBL" id="QDHA01000025">
    <property type="protein sequence ID" value="RCJ08339.1"/>
    <property type="molecule type" value="Genomic_DNA"/>
</dbReference>
<organism evidence="1 2">
    <name type="scientific">Cupriavidus necator</name>
    <name type="common">Alcaligenes eutrophus</name>
    <name type="synonym">Ralstonia eutropha</name>
    <dbReference type="NCBI Taxonomy" id="106590"/>
    <lineage>
        <taxon>Bacteria</taxon>
        <taxon>Pseudomonadati</taxon>
        <taxon>Pseudomonadota</taxon>
        <taxon>Betaproteobacteria</taxon>
        <taxon>Burkholderiales</taxon>
        <taxon>Burkholderiaceae</taxon>
        <taxon>Cupriavidus</taxon>
    </lineage>
</organism>
<accession>A0A367PKA7</accession>
<protein>
    <submittedName>
        <fullName evidence="1">Uncharacterized protein</fullName>
    </submittedName>
</protein>
<proteinExistence type="predicted"/>
<dbReference type="Proteomes" id="UP000253501">
    <property type="component" value="Unassembled WGS sequence"/>
</dbReference>
<evidence type="ECO:0000313" key="2">
    <source>
        <dbReference type="Proteomes" id="UP000253501"/>
    </source>
</evidence>